<name>A0A1B3XVK7_9BACI</name>
<dbReference type="STRING" id="264697.ABE28_023145"/>
<dbReference type="Gene3D" id="3.40.50.720">
    <property type="entry name" value="NAD(P)-binding Rossmann-like Domain"/>
    <property type="match status" value="1"/>
</dbReference>
<sequence>MKERHSRQILFAPIGETGQLKIRRKHVLILGAGALGAANAEALTRAGVGKLTIVDRDYVELSNLQRQQMYTERDVEERLPKAEAAKRHIREIDHGVQVNAVIMDATAQNLERQLDAVDLILDATDNFETRMIINDLSQKLHIPWIYGACVGSVGMTLPIVPGQTPCLHCLLKTIPIQGMTCDTGGIISPAVTMVAAHQTAEALKILTEDWGAVRPALVIFDLWRNQYQSVKLTKAKTKDCLSCGEQRSYPFLTRENATKTAILCGRDTVQVRPPRPVKLQLEKLAKDLIGSGYVVTFNPFLVSCEKDGERIVIFEDGRALIHGTKDMIQAKAMYQSILG</sequence>
<organism evidence="3 4">
    <name type="scientific">Peribacillus muralis</name>
    <dbReference type="NCBI Taxonomy" id="264697"/>
    <lineage>
        <taxon>Bacteria</taxon>
        <taxon>Bacillati</taxon>
        <taxon>Bacillota</taxon>
        <taxon>Bacilli</taxon>
        <taxon>Bacillales</taxon>
        <taxon>Bacillaceae</taxon>
        <taxon>Peribacillus</taxon>
    </lineage>
</organism>
<proteinExistence type="inferred from homology"/>
<dbReference type="OrthoDB" id="9804286at2"/>
<dbReference type="NCBIfam" id="NF009123">
    <property type="entry name" value="PRK12475.1"/>
    <property type="match status" value="1"/>
</dbReference>
<dbReference type="GO" id="GO:0008641">
    <property type="term" value="F:ubiquitin-like modifier activating enzyme activity"/>
    <property type="evidence" value="ECO:0007669"/>
    <property type="project" value="InterPro"/>
</dbReference>
<dbReference type="InterPro" id="IPR035985">
    <property type="entry name" value="Ubiquitin-activating_enz"/>
</dbReference>
<dbReference type="CDD" id="cd00757">
    <property type="entry name" value="ThiF_MoeB_HesA_family"/>
    <property type="match status" value="1"/>
</dbReference>
<dbReference type="FunFam" id="3.40.50.720:FF:000080">
    <property type="entry name" value="Thiazole biosynthesis adenylyltransferase ThiF"/>
    <property type="match status" value="1"/>
</dbReference>
<dbReference type="PANTHER" id="PTHR10953:SF102">
    <property type="entry name" value="ADENYLYLTRANSFERASE AND SULFURTRANSFERASE MOCS3"/>
    <property type="match status" value="1"/>
</dbReference>
<dbReference type="GO" id="GO:0016779">
    <property type="term" value="F:nucleotidyltransferase activity"/>
    <property type="evidence" value="ECO:0007669"/>
    <property type="project" value="TreeGrafter"/>
</dbReference>
<dbReference type="GO" id="GO:0008146">
    <property type="term" value="F:sulfotransferase activity"/>
    <property type="evidence" value="ECO:0007669"/>
    <property type="project" value="TreeGrafter"/>
</dbReference>
<evidence type="ECO:0000256" key="1">
    <source>
        <dbReference type="ARBA" id="ARBA00009919"/>
    </source>
</evidence>
<dbReference type="GO" id="GO:0004792">
    <property type="term" value="F:thiosulfate-cyanide sulfurtransferase activity"/>
    <property type="evidence" value="ECO:0007669"/>
    <property type="project" value="TreeGrafter"/>
</dbReference>
<reference evidence="3 4" key="1">
    <citation type="submission" date="2016-08" db="EMBL/GenBank/DDBJ databases">
        <title>Complete genome sequence of Bacillus muralis G25-68, a strain with toxicity to nematodes.</title>
        <authorList>
            <person name="Zheng Z."/>
        </authorList>
    </citation>
    <scope>NUCLEOTIDE SEQUENCE [LARGE SCALE GENOMIC DNA]</scope>
    <source>
        <strain evidence="3 4">G25-68</strain>
    </source>
</reference>
<feature type="domain" description="THIF-type NAD/FAD binding fold" evidence="2">
    <location>
        <begin position="5"/>
        <end position="240"/>
    </location>
</feature>
<evidence type="ECO:0000313" key="3">
    <source>
        <dbReference type="EMBL" id="AOH57253.1"/>
    </source>
</evidence>
<dbReference type="AlphaFoldDB" id="A0A1B3XVK7"/>
<dbReference type="InterPro" id="IPR045886">
    <property type="entry name" value="ThiF/MoeB/HesA"/>
</dbReference>
<dbReference type="GO" id="GO:0005829">
    <property type="term" value="C:cytosol"/>
    <property type="evidence" value="ECO:0007669"/>
    <property type="project" value="TreeGrafter"/>
</dbReference>
<dbReference type="PANTHER" id="PTHR10953">
    <property type="entry name" value="UBIQUITIN-ACTIVATING ENZYME E1"/>
    <property type="match status" value="1"/>
</dbReference>
<evidence type="ECO:0000313" key="4">
    <source>
        <dbReference type="Proteomes" id="UP000077926"/>
    </source>
</evidence>
<dbReference type="EMBL" id="CP017080">
    <property type="protein sequence ID" value="AOH57253.1"/>
    <property type="molecule type" value="Genomic_DNA"/>
</dbReference>
<evidence type="ECO:0000259" key="2">
    <source>
        <dbReference type="Pfam" id="PF00899"/>
    </source>
</evidence>
<dbReference type="Pfam" id="PF00899">
    <property type="entry name" value="ThiF"/>
    <property type="match status" value="1"/>
</dbReference>
<accession>A0A1B3XVK7</accession>
<keyword evidence="4" id="KW-1185">Reference proteome</keyword>
<dbReference type="Proteomes" id="UP000077926">
    <property type="component" value="Chromosome"/>
</dbReference>
<dbReference type="SUPFAM" id="SSF69572">
    <property type="entry name" value="Activating enzymes of the ubiquitin-like proteins"/>
    <property type="match status" value="1"/>
</dbReference>
<dbReference type="RefSeq" id="WP_064467301.1">
    <property type="nucleotide sequence ID" value="NZ_CP017080.1"/>
</dbReference>
<dbReference type="KEGG" id="bmur:ABE28_023145"/>
<comment type="similarity">
    <text evidence="1">Belongs to the HesA/MoeB/ThiF family.</text>
</comment>
<dbReference type="InterPro" id="IPR000594">
    <property type="entry name" value="ThiF_NAD_FAD-bd"/>
</dbReference>
<gene>
    <name evidence="3" type="ORF">ABE28_023145</name>
</gene>
<protein>
    <submittedName>
        <fullName evidence="3">Thiamine biosynthesis protein MoeB</fullName>
    </submittedName>
</protein>